<comment type="caution">
    <text evidence="2">The sequence shown here is derived from an EMBL/GenBank/DDBJ whole genome shotgun (WGS) entry which is preliminary data.</text>
</comment>
<name>A0A543IXY8_9ACTN</name>
<dbReference type="InterPro" id="IPR010982">
    <property type="entry name" value="Lambda_DNA-bd_dom_sf"/>
</dbReference>
<dbReference type="Proteomes" id="UP000319213">
    <property type="component" value="Unassembled WGS sequence"/>
</dbReference>
<dbReference type="RefSeq" id="WP_142259458.1">
    <property type="nucleotide sequence ID" value="NZ_BMPV01000001.1"/>
</dbReference>
<sequence>MTNYSPTVRRRRLSLELARLRKRVNLTATEAAKRLEWDPAKVARMERNQWKRPDLHDIRLLCDLYGASDAEREALLTLARQSRQRGWWAAYSDVFRSSLPDFEAEASFIRTYEALLIPGLLQTPAYTAAVLRGGDVLDEVTVQRWVEARQARQEILSRERPPVLMAVIDEAALLRMVGGPKVMREQMQHLIEMAARENVTLQVLPLAVGAHPAQTSGAFMILDFPEDPSLVYMETSTDNLWLEKPPEVQHYTAVFSKLQSLASSPDASLRHLELLADRIEG</sequence>
<dbReference type="Pfam" id="PF13560">
    <property type="entry name" value="HTH_31"/>
    <property type="match status" value="1"/>
</dbReference>
<dbReference type="InterPro" id="IPR043917">
    <property type="entry name" value="DUF5753"/>
</dbReference>
<dbReference type="GO" id="GO:0003677">
    <property type="term" value="F:DNA binding"/>
    <property type="evidence" value="ECO:0007669"/>
    <property type="project" value="InterPro"/>
</dbReference>
<proteinExistence type="predicted"/>
<dbReference type="InterPro" id="IPR001387">
    <property type="entry name" value="Cro/C1-type_HTH"/>
</dbReference>
<reference evidence="2 3" key="1">
    <citation type="submission" date="2019-06" db="EMBL/GenBank/DDBJ databases">
        <title>Sequencing the genomes of 1000 actinobacteria strains.</title>
        <authorList>
            <person name="Klenk H.-P."/>
        </authorList>
    </citation>
    <scope>NUCLEOTIDE SEQUENCE [LARGE SCALE GENOMIC DNA]</scope>
    <source>
        <strain evidence="2 3">DSM 43186</strain>
    </source>
</reference>
<dbReference type="PROSITE" id="PS50943">
    <property type="entry name" value="HTH_CROC1"/>
    <property type="match status" value="1"/>
</dbReference>
<dbReference type="OrthoDB" id="5177725at2"/>
<dbReference type="AlphaFoldDB" id="A0A543IXY8"/>
<protein>
    <submittedName>
        <fullName evidence="2">Helix-turn-helix protein</fullName>
    </submittedName>
</protein>
<dbReference type="Pfam" id="PF19054">
    <property type="entry name" value="DUF5753"/>
    <property type="match status" value="1"/>
</dbReference>
<dbReference type="Gene3D" id="1.10.260.40">
    <property type="entry name" value="lambda repressor-like DNA-binding domains"/>
    <property type="match status" value="1"/>
</dbReference>
<dbReference type="CDD" id="cd00093">
    <property type="entry name" value="HTH_XRE"/>
    <property type="match status" value="1"/>
</dbReference>
<evidence type="ECO:0000313" key="2">
    <source>
        <dbReference type="EMBL" id="TQM75440.1"/>
    </source>
</evidence>
<gene>
    <name evidence="2" type="ORF">FHX40_2148</name>
</gene>
<keyword evidence="3" id="KW-1185">Reference proteome</keyword>
<evidence type="ECO:0000313" key="3">
    <source>
        <dbReference type="Proteomes" id="UP000319213"/>
    </source>
</evidence>
<feature type="domain" description="HTH cro/C1-type" evidence="1">
    <location>
        <begin position="17"/>
        <end position="72"/>
    </location>
</feature>
<organism evidence="2 3">
    <name type="scientific">Thermopolyspora flexuosa</name>
    <dbReference type="NCBI Taxonomy" id="103836"/>
    <lineage>
        <taxon>Bacteria</taxon>
        <taxon>Bacillati</taxon>
        <taxon>Actinomycetota</taxon>
        <taxon>Actinomycetes</taxon>
        <taxon>Streptosporangiales</taxon>
        <taxon>Streptosporangiaceae</taxon>
        <taxon>Thermopolyspora</taxon>
    </lineage>
</organism>
<dbReference type="SMART" id="SM00530">
    <property type="entry name" value="HTH_XRE"/>
    <property type="match status" value="1"/>
</dbReference>
<accession>A0A543IXY8</accession>
<dbReference type="EMBL" id="VFPQ01000001">
    <property type="protein sequence ID" value="TQM75440.1"/>
    <property type="molecule type" value="Genomic_DNA"/>
</dbReference>
<dbReference type="SUPFAM" id="SSF47413">
    <property type="entry name" value="lambda repressor-like DNA-binding domains"/>
    <property type="match status" value="1"/>
</dbReference>
<evidence type="ECO:0000259" key="1">
    <source>
        <dbReference type="PROSITE" id="PS50943"/>
    </source>
</evidence>